<proteinExistence type="inferred from homology"/>
<keyword evidence="4" id="KW-1185">Reference proteome</keyword>
<comment type="similarity">
    <text evidence="1">Belongs to the GINS4/SLD5 family.</text>
</comment>
<dbReference type="InterPro" id="IPR008591">
    <property type="entry name" value="GINS_Sld5"/>
</dbReference>
<protein>
    <recommendedName>
        <fullName evidence="1">DNA replication complex GINS protein SLD5</fullName>
    </recommendedName>
</protein>
<dbReference type="EnsemblPlants" id="AUR62039263-RA">
    <property type="protein sequence ID" value="AUR62039263-RA:cds"/>
    <property type="gene ID" value="AUR62039263"/>
</dbReference>
<reference evidence="3" key="1">
    <citation type="journal article" date="2017" name="Nature">
        <title>The genome of Chenopodium quinoa.</title>
        <authorList>
            <person name="Jarvis D.E."/>
            <person name="Ho Y.S."/>
            <person name="Lightfoot D.J."/>
            <person name="Schmoeckel S.M."/>
            <person name="Li B."/>
            <person name="Borm T.J.A."/>
            <person name="Ohyanagi H."/>
            <person name="Mineta K."/>
            <person name="Michell C.T."/>
            <person name="Saber N."/>
            <person name="Kharbatia N.M."/>
            <person name="Rupper R.R."/>
            <person name="Sharp A.R."/>
            <person name="Dally N."/>
            <person name="Boughton B.A."/>
            <person name="Woo Y.H."/>
            <person name="Gao G."/>
            <person name="Schijlen E.G.W.M."/>
            <person name="Guo X."/>
            <person name="Momin A.A."/>
            <person name="Negrao S."/>
            <person name="Al-Babili S."/>
            <person name="Gehring C."/>
            <person name="Roessner U."/>
            <person name="Jung C."/>
            <person name="Murphy K."/>
            <person name="Arold S.T."/>
            <person name="Gojobori T."/>
            <person name="van der Linden C.G."/>
            <person name="van Loo E.N."/>
            <person name="Jellen E.N."/>
            <person name="Maughan P.J."/>
            <person name="Tester M."/>
        </authorList>
    </citation>
    <scope>NUCLEOTIDE SEQUENCE [LARGE SCALE GENOMIC DNA]</scope>
    <source>
        <strain evidence="3">cv. PI 614886</strain>
    </source>
</reference>
<organism evidence="3 4">
    <name type="scientific">Chenopodium quinoa</name>
    <name type="common">Quinoa</name>
    <dbReference type="NCBI Taxonomy" id="63459"/>
    <lineage>
        <taxon>Eukaryota</taxon>
        <taxon>Viridiplantae</taxon>
        <taxon>Streptophyta</taxon>
        <taxon>Embryophyta</taxon>
        <taxon>Tracheophyta</taxon>
        <taxon>Spermatophyta</taxon>
        <taxon>Magnoliopsida</taxon>
        <taxon>eudicotyledons</taxon>
        <taxon>Gunneridae</taxon>
        <taxon>Pentapetalae</taxon>
        <taxon>Caryophyllales</taxon>
        <taxon>Chenopodiaceae</taxon>
        <taxon>Chenopodioideae</taxon>
        <taxon>Atripliceae</taxon>
        <taxon>Chenopodium</taxon>
    </lineage>
</organism>
<dbReference type="PANTHER" id="PTHR21206:SF0">
    <property type="entry name" value="DNA REPLICATION COMPLEX GINS PROTEIN SLD5"/>
    <property type="match status" value="1"/>
</dbReference>
<dbReference type="OMA" id="NIMESME"/>
<feature type="domain" description="DNA replication complex GINS protein SLD5 C-terminal" evidence="2">
    <location>
        <begin position="133"/>
        <end position="187"/>
    </location>
</feature>
<dbReference type="GO" id="GO:0006261">
    <property type="term" value="P:DNA-templated DNA replication"/>
    <property type="evidence" value="ECO:0007669"/>
    <property type="project" value="InterPro"/>
</dbReference>
<dbReference type="Gramene" id="AUR62039263-RA">
    <property type="protein sequence ID" value="AUR62039263-RA:cds"/>
    <property type="gene ID" value="AUR62039263"/>
</dbReference>
<name>A0A803N2B0_CHEQI</name>
<dbReference type="Pfam" id="PF16922">
    <property type="entry name" value="SLD5_C"/>
    <property type="match status" value="1"/>
</dbReference>
<dbReference type="InterPro" id="IPR031633">
    <property type="entry name" value="SLD5_C"/>
</dbReference>
<dbReference type="PANTHER" id="PTHR21206">
    <property type="entry name" value="SLD5 PROTEIN"/>
    <property type="match status" value="1"/>
</dbReference>
<evidence type="ECO:0000313" key="4">
    <source>
        <dbReference type="Proteomes" id="UP000596660"/>
    </source>
</evidence>
<dbReference type="SUPFAM" id="SSF160059">
    <property type="entry name" value="PriA/YqbF domain"/>
    <property type="match status" value="1"/>
</dbReference>
<keyword evidence="1" id="KW-0235">DNA replication</keyword>
<dbReference type="InterPro" id="IPR038749">
    <property type="entry name" value="Sld5_GINS_A"/>
</dbReference>
<dbReference type="Gene3D" id="1.20.58.1030">
    <property type="match status" value="1"/>
</dbReference>
<sequence>MASGSGFSMEEFESLMATSDVELLKRAWRNEKSAPEILQFQSSLVLRSREQIQLMEETIEEFTKSGFDPLIVSIYQMDMDRAQYMCYENMKSYLDESVLSKLPTGYQSDLKQSNASEENDMGSFLYSSYVPEPNLDTFVFCKSDSSIGAIPLDDSADEIVDLVAGDLYVLRYKSIKPFVENGQVDLV</sequence>
<keyword evidence="1" id="KW-0539">Nucleus</keyword>
<comment type="subcellular location">
    <subcellularLocation>
        <location evidence="1">Nucleus</location>
    </subcellularLocation>
</comment>
<evidence type="ECO:0000313" key="3">
    <source>
        <dbReference type="EnsemblPlants" id="AUR62039263-RA:cds"/>
    </source>
</evidence>
<comment type="function">
    <text evidence="1">The GINS complex plays an essential role in the initiation of DNA replication.</text>
</comment>
<dbReference type="Gene3D" id="3.40.5.60">
    <property type="match status" value="1"/>
</dbReference>
<reference evidence="3" key="2">
    <citation type="submission" date="2021-03" db="UniProtKB">
        <authorList>
            <consortium name="EnsemblPlants"/>
        </authorList>
    </citation>
    <scope>IDENTIFICATION</scope>
</reference>
<evidence type="ECO:0000259" key="2">
    <source>
        <dbReference type="Pfam" id="PF16922"/>
    </source>
</evidence>
<evidence type="ECO:0000256" key="1">
    <source>
        <dbReference type="PIRNR" id="PIRNR007764"/>
    </source>
</evidence>
<dbReference type="AlphaFoldDB" id="A0A803N2B0"/>
<dbReference type="InterPro" id="IPR036224">
    <property type="entry name" value="GINS_bundle-like_dom_sf"/>
</dbReference>
<dbReference type="SUPFAM" id="SSF158573">
    <property type="entry name" value="GINS helical bundle-like"/>
    <property type="match status" value="1"/>
</dbReference>
<dbReference type="PIRSF" id="PIRSF007764">
    <property type="entry name" value="Sld5"/>
    <property type="match status" value="1"/>
</dbReference>
<dbReference type="CDD" id="cd21692">
    <property type="entry name" value="GINS_B_Sld5"/>
    <property type="match status" value="1"/>
</dbReference>
<dbReference type="GO" id="GO:0000727">
    <property type="term" value="P:double-strand break repair via break-induced replication"/>
    <property type="evidence" value="ECO:0007669"/>
    <property type="project" value="TreeGrafter"/>
</dbReference>
<dbReference type="CDD" id="cd11711">
    <property type="entry name" value="GINS_A_Sld5"/>
    <property type="match status" value="1"/>
</dbReference>
<dbReference type="GO" id="GO:0000811">
    <property type="term" value="C:GINS complex"/>
    <property type="evidence" value="ECO:0007669"/>
    <property type="project" value="UniProtKB-UniRule"/>
</dbReference>
<dbReference type="Proteomes" id="UP000596660">
    <property type="component" value="Unplaced"/>
</dbReference>
<accession>A0A803N2B0</accession>